<dbReference type="EMBL" id="ABYO01000190">
    <property type="protein sequence ID" value="EEI86695.1"/>
    <property type="molecule type" value="Genomic_DNA"/>
</dbReference>
<dbReference type="STRING" id="525254.HMPREF0072_0792"/>
<evidence type="ECO:0008006" key="4">
    <source>
        <dbReference type="Google" id="ProtNLM"/>
    </source>
</evidence>
<dbReference type="Pfam" id="PF10011">
    <property type="entry name" value="DUF2254"/>
    <property type="match status" value="1"/>
</dbReference>
<comment type="caution">
    <text evidence="2">The sequence shown here is derived from an EMBL/GenBank/DDBJ whole genome shotgun (WGS) entry which is preliminary data.</text>
</comment>
<dbReference type="RefSeq" id="WP_004826765.1">
    <property type="nucleotide sequence ID" value="NZ_GG666044.1"/>
</dbReference>
<feature type="transmembrane region" description="Helical" evidence="1">
    <location>
        <begin position="60"/>
        <end position="83"/>
    </location>
</feature>
<gene>
    <name evidence="2" type="ORF">HMPREF0072_0792</name>
</gene>
<feature type="transmembrane region" description="Helical" evidence="1">
    <location>
        <begin position="132"/>
        <end position="154"/>
    </location>
</feature>
<keyword evidence="3" id="KW-1185">Reference proteome</keyword>
<evidence type="ECO:0000313" key="2">
    <source>
        <dbReference type="EMBL" id="EEI86695.1"/>
    </source>
</evidence>
<dbReference type="AlphaFoldDB" id="C2BEM2"/>
<keyword evidence="1" id="KW-0472">Membrane</keyword>
<evidence type="ECO:0000256" key="1">
    <source>
        <dbReference type="SAM" id="Phobius"/>
    </source>
</evidence>
<dbReference type="eggNOG" id="COG4325">
    <property type="taxonomic scope" value="Bacteria"/>
</dbReference>
<organism evidence="2 3">
    <name type="scientific">Anaerococcus lactolyticus ATCC 51172</name>
    <dbReference type="NCBI Taxonomy" id="525254"/>
    <lineage>
        <taxon>Bacteria</taxon>
        <taxon>Bacillati</taxon>
        <taxon>Bacillota</taxon>
        <taxon>Tissierellia</taxon>
        <taxon>Tissierellales</taxon>
        <taxon>Peptoniphilaceae</taxon>
        <taxon>Anaerococcus</taxon>
    </lineage>
</organism>
<reference evidence="2 3" key="1">
    <citation type="submission" date="2008-10" db="EMBL/GenBank/DDBJ databases">
        <authorList>
            <person name="Qin X."/>
            <person name="Bachman B."/>
            <person name="Battles P."/>
            <person name="Bell A."/>
            <person name="Bess C."/>
            <person name="Bickham C."/>
            <person name="Chaboub L."/>
            <person name="Chen D."/>
            <person name="Coyle M."/>
            <person name="Deiros D.R."/>
            <person name="Dinh H."/>
            <person name="Forbes L."/>
            <person name="Fowler G."/>
            <person name="Francisco L."/>
            <person name="Fu Q."/>
            <person name="Gubbala S."/>
            <person name="Hale W."/>
            <person name="Han Y."/>
            <person name="Hemphill L."/>
            <person name="Highlander S.K."/>
            <person name="Hirani K."/>
            <person name="Hogues M."/>
            <person name="Jackson L."/>
            <person name="Jakkamsetti A."/>
            <person name="Javaid M."/>
            <person name="Jiang H."/>
            <person name="Korchina V."/>
            <person name="Kovar C."/>
            <person name="Lara F."/>
            <person name="Lee S."/>
            <person name="Mata R."/>
            <person name="Mathew T."/>
            <person name="Moen C."/>
            <person name="Morales K."/>
            <person name="Munidasa M."/>
            <person name="Nazareth L."/>
            <person name="Ngo R."/>
            <person name="Nguyen L."/>
            <person name="Okwuonu G."/>
            <person name="Ongeri F."/>
            <person name="Patil S."/>
            <person name="Petrosino J."/>
            <person name="Pham C."/>
            <person name="Pham P."/>
            <person name="Pu L.-L."/>
            <person name="Puazo M."/>
            <person name="Raj R."/>
            <person name="Reid J."/>
            <person name="Rouhana J."/>
            <person name="Saada N."/>
            <person name="Shang Y."/>
            <person name="Simmons D."/>
            <person name="Thornton R."/>
            <person name="Warren J."/>
            <person name="Weissenberger G."/>
            <person name="Zhang J."/>
            <person name="Zhang L."/>
            <person name="Zhou C."/>
            <person name="Zhu D."/>
            <person name="Muzny D."/>
            <person name="Worley K."/>
            <person name="Gibbs R."/>
        </authorList>
    </citation>
    <scope>NUCLEOTIDE SEQUENCE [LARGE SCALE GENOMIC DNA]</scope>
    <source>
        <strain evidence="2 3">ATCC 51172</strain>
    </source>
</reference>
<evidence type="ECO:0000313" key="3">
    <source>
        <dbReference type="Proteomes" id="UP000005984"/>
    </source>
</evidence>
<sequence>MLPKIKLWFFNHKNFLRMSRFIILTVSLLLVTWIFDHQYIAIKSYIPKQLLLSVEVSVNFLSNISGIFLTISTFCFTIIVTVLNKYSSSISPRLLQSFIDRTGVLGLYGIFVSGFFYSVISILLLQDIAPDQHVVAGSFGIAYAIIAMLSFIAFSRQVLDNLKVSNIIEYIFNDCEKLIDKEVELREKAKHYEKGDESTKLSIVAENSGYLFEIKADEIFKELNGTRAELTINKRIGEYTIKGESIGELNIFQCELDDNDKNELKEKLSPLFLINVYNNTEEDYHRGIVNLTEVANMALSPGTNDPNTAIMCINKMSSLLGKLLSAGNHFIILKEDEDVKIIYQSYSVEDELYLGFSQIISYSAGDPLVTKAILQGLYIIYTMADICAKKSIKKFFDDSYEILIENFTHEIHLETFKRIRNNMEEQVSL</sequence>
<feature type="transmembrane region" description="Helical" evidence="1">
    <location>
        <begin position="21"/>
        <end position="40"/>
    </location>
</feature>
<dbReference type="Proteomes" id="UP000005984">
    <property type="component" value="Unassembled WGS sequence"/>
</dbReference>
<protein>
    <recommendedName>
        <fullName evidence="4">DUF2254 domain-containing protein</fullName>
    </recommendedName>
</protein>
<accession>C2BEM2</accession>
<feature type="transmembrane region" description="Helical" evidence="1">
    <location>
        <begin position="104"/>
        <end position="126"/>
    </location>
</feature>
<name>C2BEM2_9FIRM</name>
<dbReference type="InterPro" id="IPR018723">
    <property type="entry name" value="DUF2254_membrane"/>
</dbReference>
<dbReference type="HOGENOM" id="CLU_032303_1_1_9"/>
<keyword evidence="1" id="KW-1133">Transmembrane helix</keyword>
<keyword evidence="1" id="KW-0812">Transmembrane</keyword>
<proteinExistence type="predicted"/>